<evidence type="ECO:0000313" key="3">
    <source>
        <dbReference type="Proteomes" id="UP000250434"/>
    </source>
</evidence>
<dbReference type="PANTHER" id="PTHR38011:SF11">
    <property type="entry name" value="2,5-DIAMINO-6-RIBOSYLAMINO-4(3H)-PYRIMIDINONE 5'-PHOSPHATE REDUCTASE"/>
    <property type="match status" value="1"/>
</dbReference>
<accession>A0A344L9C2</accession>
<dbReference type="InterPro" id="IPR050765">
    <property type="entry name" value="Riboflavin_Biosynth_HTPR"/>
</dbReference>
<feature type="domain" description="Bacterial bifunctional deaminase-reductase C-terminal" evidence="1">
    <location>
        <begin position="5"/>
        <end position="191"/>
    </location>
</feature>
<keyword evidence="3" id="KW-1185">Reference proteome</keyword>
<dbReference type="AlphaFoldDB" id="A0A344L9C2"/>
<dbReference type="GO" id="GO:0008703">
    <property type="term" value="F:5-amino-6-(5-phosphoribosylamino)uracil reductase activity"/>
    <property type="evidence" value="ECO:0007669"/>
    <property type="project" value="InterPro"/>
</dbReference>
<sequence>MSHSRKVVAQVHVSIDGYSAGSPDDGMGGMAFLQDHASHEQSATYFEGVWRGADTAIMGRTNYEGFHGFWPSVVHSPDASPRDRDLATWLDTVEKVVFSTTLEKADWQNARVAKQDLETEVRELKAAPGRDILVLNSASIIRALVAADLLDELRITIVPALLGGGLRLFEGNPPYSTWRLGGVCTLPTGAVVLTYERP</sequence>
<dbReference type="PANTHER" id="PTHR38011">
    <property type="entry name" value="DIHYDROFOLATE REDUCTASE FAMILY PROTEIN (AFU_ORTHOLOGUE AFUA_8G06820)"/>
    <property type="match status" value="1"/>
</dbReference>
<dbReference type="SUPFAM" id="SSF53597">
    <property type="entry name" value="Dihydrofolate reductase-like"/>
    <property type="match status" value="1"/>
</dbReference>
<evidence type="ECO:0000313" key="2">
    <source>
        <dbReference type="EMBL" id="AXB44646.1"/>
    </source>
</evidence>
<gene>
    <name evidence="2" type="ORF">A4R43_20825</name>
</gene>
<dbReference type="InterPro" id="IPR002734">
    <property type="entry name" value="RibDG_C"/>
</dbReference>
<proteinExistence type="predicted"/>
<reference evidence="2 3" key="1">
    <citation type="submission" date="2016-04" db="EMBL/GenBank/DDBJ databases">
        <title>Complete genome sequence and analysis of deep-sea sediment isolate, Amycolatopsis sp. WP1.</title>
        <authorList>
            <person name="Wang H."/>
            <person name="Chen S."/>
            <person name="Wu Q."/>
        </authorList>
    </citation>
    <scope>NUCLEOTIDE SEQUENCE [LARGE SCALE GENOMIC DNA]</scope>
    <source>
        <strain evidence="2 3">WP1</strain>
    </source>
</reference>
<dbReference type="Gene3D" id="3.40.430.10">
    <property type="entry name" value="Dihydrofolate Reductase, subunit A"/>
    <property type="match status" value="1"/>
</dbReference>
<name>A0A344L9C2_9PSEU</name>
<dbReference type="Proteomes" id="UP000250434">
    <property type="component" value="Chromosome"/>
</dbReference>
<dbReference type="EMBL" id="CP015163">
    <property type="protein sequence ID" value="AXB44646.1"/>
    <property type="molecule type" value="Genomic_DNA"/>
</dbReference>
<dbReference type="OrthoDB" id="8419056at2"/>
<dbReference type="Pfam" id="PF01872">
    <property type="entry name" value="RibD_C"/>
    <property type="match status" value="1"/>
</dbReference>
<dbReference type="RefSeq" id="WP_113693899.1">
    <property type="nucleotide sequence ID" value="NZ_CP015163.1"/>
</dbReference>
<evidence type="ECO:0000259" key="1">
    <source>
        <dbReference type="Pfam" id="PF01872"/>
    </source>
</evidence>
<protein>
    <submittedName>
        <fullName evidence="2">Deaminase</fullName>
    </submittedName>
</protein>
<organism evidence="2 3">
    <name type="scientific">Amycolatopsis albispora</name>
    <dbReference type="NCBI Taxonomy" id="1804986"/>
    <lineage>
        <taxon>Bacteria</taxon>
        <taxon>Bacillati</taxon>
        <taxon>Actinomycetota</taxon>
        <taxon>Actinomycetes</taxon>
        <taxon>Pseudonocardiales</taxon>
        <taxon>Pseudonocardiaceae</taxon>
        <taxon>Amycolatopsis</taxon>
    </lineage>
</organism>
<dbReference type="KEGG" id="aab:A4R43_20825"/>
<dbReference type="GO" id="GO:0009231">
    <property type="term" value="P:riboflavin biosynthetic process"/>
    <property type="evidence" value="ECO:0007669"/>
    <property type="project" value="InterPro"/>
</dbReference>
<dbReference type="InterPro" id="IPR024072">
    <property type="entry name" value="DHFR-like_dom_sf"/>
</dbReference>